<dbReference type="InterPro" id="IPR029058">
    <property type="entry name" value="AB_hydrolase_fold"/>
</dbReference>
<name>Q392J7_BURL3</name>
<keyword evidence="2" id="KW-1185">Reference proteome</keyword>
<proteinExistence type="predicted"/>
<organism evidence="1 2">
    <name type="scientific">Burkholderia lata (strain ATCC 17760 / DSM 23089 / LMG 22485 / NCIMB 9086 / R18194 / 383)</name>
    <dbReference type="NCBI Taxonomy" id="482957"/>
    <lineage>
        <taxon>Bacteria</taxon>
        <taxon>Pseudomonadati</taxon>
        <taxon>Pseudomonadota</taxon>
        <taxon>Betaproteobacteria</taxon>
        <taxon>Burkholderiales</taxon>
        <taxon>Burkholderiaceae</taxon>
        <taxon>Burkholderia</taxon>
        <taxon>Burkholderia cepacia complex</taxon>
    </lineage>
</organism>
<protein>
    <recommendedName>
        <fullName evidence="3">Alpha/beta hydrolase family protein</fullName>
    </recommendedName>
</protein>
<dbReference type="HOGENOM" id="CLU_088863_2_2_4"/>
<reference evidence="1" key="1">
    <citation type="submission" date="2005-10" db="EMBL/GenBank/DDBJ databases">
        <title>Complete sequence of chromosome 2 of Burkholderia sp. 383.</title>
        <authorList>
            <consortium name="US DOE Joint Genome Institute"/>
            <person name="Copeland A."/>
            <person name="Lucas S."/>
            <person name="Lapidus A."/>
            <person name="Barry K."/>
            <person name="Detter J.C."/>
            <person name="Glavina T."/>
            <person name="Hammon N."/>
            <person name="Israni S."/>
            <person name="Pitluck S."/>
            <person name="Chain P."/>
            <person name="Malfatti S."/>
            <person name="Shin M."/>
            <person name="Vergez L."/>
            <person name="Schmutz J."/>
            <person name="Larimer F."/>
            <person name="Land M."/>
            <person name="Kyrpides N."/>
            <person name="Lykidis A."/>
            <person name="Richardson P."/>
        </authorList>
    </citation>
    <scope>NUCLEOTIDE SEQUENCE [LARGE SCALE GENOMIC DNA]</scope>
    <source>
        <strain evidence="1">383</strain>
    </source>
</reference>
<dbReference type="EMBL" id="CP000152">
    <property type="protein sequence ID" value="ABB12619.1"/>
    <property type="molecule type" value="Genomic_DNA"/>
</dbReference>
<dbReference type="InterPro" id="IPR010662">
    <property type="entry name" value="RBBP9/YdeN"/>
</dbReference>
<dbReference type="Proteomes" id="UP000002705">
    <property type="component" value="Chromosome 2"/>
</dbReference>
<evidence type="ECO:0000313" key="2">
    <source>
        <dbReference type="Proteomes" id="UP000002705"/>
    </source>
</evidence>
<evidence type="ECO:0000313" key="1">
    <source>
        <dbReference type="EMBL" id="ABB12619.1"/>
    </source>
</evidence>
<dbReference type="Pfam" id="PF06821">
    <property type="entry name" value="Ser_hydrolase"/>
    <property type="match status" value="1"/>
</dbReference>
<accession>Q392J7</accession>
<dbReference type="GO" id="GO:0016787">
    <property type="term" value="F:hydrolase activity"/>
    <property type="evidence" value="ECO:0007669"/>
    <property type="project" value="InterPro"/>
</dbReference>
<dbReference type="SUPFAM" id="SSF53474">
    <property type="entry name" value="alpha/beta-Hydrolases"/>
    <property type="match status" value="1"/>
</dbReference>
<dbReference type="AlphaFoldDB" id="Q392J7"/>
<dbReference type="Gene3D" id="3.40.50.1820">
    <property type="entry name" value="alpha/beta hydrolase"/>
    <property type="match status" value="1"/>
</dbReference>
<dbReference type="KEGG" id="bur:Bcep18194_B2508"/>
<dbReference type="ESTHER" id="burs3-q392j7">
    <property type="family name" value="Hydrolase_RBBP9_YdeN"/>
</dbReference>
<gene>
    <name evidence="1" type="ordered locus">Bcep18194_B2508</name>
</gene>
<dbReference type="PATRIC" id="fig|482957.22.peg.6291"/>
<sequence>METEMDQTIVIVPGIGNSGPDHWQSHWEAALPGAIRIAPASWDAPDLRDWMAALDEAVAQAATPPVLICHSLGCLLFTHWRAASTRVVRAAWLVAVPDPGGPRFPAAARAFAQVPEGDFGGLPVLAIASSDDGYDPSGRGIAWASERGATPLLLGPRGHLNTEAGLAEWPEGRALFTAFMTGLRG</sequence>
<evidence type="ECO:0008006" key="3">
    <source>
        <dbReference type="Google" id="ProtNLM"/>
    </source>
</evidence>